<comment type="subcellular location">
    <subcellularLocation>
        <location evidence="10">Cytoplasm</location>
    </subcellularLocation>
</comment>
<comment type="cofactor">
    <cofactor evidence="10">
        <name>Mg(2+)</name>
        <dbReference type="ChEBI" id="CHEBI:18420"/>
    </cofactor>
</comment>
<comment type="function">
    <text evidence="9">Transfers the 4'-phosphopantetheine moiety from coenzyme A to the 'Ser-36' of acyl-carrier-protein.</text>
</comment>
<dbReference type="AlphaFoldDB" id="A0A4P9VS81"/>
<dbReference type="NCBIfam" id="TIGR00556">
    <property type="entry name" value="pantethn_trn"/>
    <property type="match status" value="1"/>
</dbReference>
<keyword evidence="10" id="KW-0963">Cytoplasm</keyword>
<sequence>MIIGVGTDIVKIERIADVEQRLGARFARRILTPTELQRYQSHPKPTAFLAKRFAVKEAAAKALGTGIAQGVSWQHIHVNNNDLGAPTLNFSAQALVTMEKLGGKHCHVSLADEQDYVVAFVVLSA</sequence>
<keyword evidence="5 10" id="KW-0460">Magnesium</keyword>
<organism evidence="12 13">
    <name type="scientific">Zooshikella ganghwensis</name>
    <dbReference type="NCBI Taxonomy" id="202772"/>
    <lineage>
        <taxon>Bacteria</taxon>
        <taxon>Pseudomonadati</taxon>
        <taxon>Pseudomonadota</taxon>
        <taxon>Gammaproteobacteria</taxon>
        <taxon>Oceanospirillales</taxon>
        <taxon>Zooshikellaceae</taxon>
        <taxon>Zooshikella</taxon>
    </lineage>
</organism>
<keyword evidence="2 10" id="KW-0808">Transferase</keyword>
<evidence type="ECO:0000256" key="6">
    <source>
        <dbReference type="ARBA" id="ARBA00023098"/>
    </source>
</evidence>
<proteinExistence type="inferred from homology"/>
<name>A0A4P9VS81_9GAMM</name>
<evidence type="ECO:0000259" key="11">
    <source>
        <dbReference type="Pfam" id="PF01648"/>
    </source>
</evidence>
<evidence type="ECO:0000256" key="7">
    <source>
        <dbReference type="ARBA" id="ARBA00023160"/>
    </source>
</evidence>
<dbReference type="GO" id="GO:0008897">
    <property type="term" value="F:holo-[acyl-carrier-protein] synthase activity"/>
    <property type="evidence" value="ECO:0007669"/>
    <property type="project" value="UniProtKB-UniRule"/>
</dbReference>
<feature type="binding site" evidence="10">
    <location>
        <position position="57"/>
    </location>
    <ligand>
        <name>Mg(2+)</name>
        <dbReference type="ChEBI" id="CHEBI:18420"/>
    </ligand>
</feature>
<keyword evidence="3 10" id="KW-0479">Metal-binding</keyword>
<keyword evidence="1 10" id="KW-0444">Lipid biosynthesis</keyword>
<dbReference type="RefSeq" id="WP_027706947.1">
    <property type="nucleotide sequence ID" value="NZ_JAEVHG010000002.1"/>
</dbReference>
<dbReference type="HAMAP" id="MF_00101">
    <property type="entry name" value="AcpS"/>
    <property type="match status" value="1"/>
</dbReference>
<evidence type="ECO:0000256" key="2">
    <source>
        <dbReference type="ARBA" id="ARBA00022679"/>
    </source>
</evidence>
<dbReference type="GO" id="GO:0006633">
    <property type="term" value="P:fatty acid biosynthetic process"/>
    <property type="evidence" value="ECO:0007669"/>
    <property type="project" value="UniProtKB-UniRule"/>
</dbReference>
<gene>
    <name evidence="10" type="primary">acpS</name>
    <name evidence="12" type="ORF">B9G39_17370</name>
</gene>
<feature type="domain" description="4'-phosphopantetheinyl transferase" evidence="11">
    <location>
        <begin position="4"/>
        <end position="121"/>
    </location>
</feature>
<dbReference type="InterPro" id="IPR004568">
    <property type="entry name" value="Ppantetheine-prot_Trfase_dom"/>
</dbReference>
<evidence type="ECO:0000256" key="9">
    <source>
        <dbReference type="ARBA" id="ARBA00054726"/>
    </source>
</evidence>
<evidence type="ECO:0000256" key="10">
    <source>
        <dbReference type="HAMAP-Rule" id="MF_00101"/>
    </source>
</evidence>
<keyword evidence="13" id="KW-1185">Reference proteome</keyword>
<dbReference type="Gene3D" id="3.90.470.20">
    <property type="entry name" value="4'-phosphopantetheinyl transferase domain"/>
    <property type="match status" value="1"/>
</dbReference>
<dbReference type="InterPro" id="IPR037143">
    <property type="entry name" value="4-PPantetheinyl_Trfase_dom_sf"/>
</dbReference>
<dbReference type="InterPro" id="IPR008278">
    <property type="entry name" value="4-PPantetheinyl_Trfase_dom"/>
</dbReference>
<evidence type="ECO:0000256" key="5">
    <source>
        <dbReference type="ARBA" id="ARBA00022842"/>
    </source>
</evidence>
<dbReference type="InterPro" id="IPR002582">
    <property type="entry name" value="ACPS"/>
</dbReference>
<dbReference type="EMBL" id="NDXW01000001">
    <property type="protein sequence ID" value="RDH45062.1"/>
    <property type="molecule type" value="Genomic_DNA"/>
</dbReference>
<dbReference type="NCBIfam" id="TIGR00516">
    <property type="entry name" value="acpS"/>
    <property type="match status" value="1"/>
</dbReference>
<evidence type="ECO:0000256" key="4">
    <source>
        <dbReference type="ARBA" id="ARBA00022832"/>
    </source>
</evidence>
<dbReference type="GO" id="GO:0000287">
    <property type="term" value="F:magnesium ion binding"/>
    <property type="evidence" value="ECO:0007669"/>
    <property type="project" value="UniProtKB-UniRule"/>
</dbReference>
<evidence type="ECO:0000256" key="8">
    <source>
        <dbReference type="ARBA" id="ARBA00050875"/>
    </source>
</evidence>
<feature type="binding site" evidence="10">
    <location>
        <position position="8"/>
    </location>
    <ligand>
        <name>Mg(2+)</name>
        <dbReference type="ChEBI" id="CHEBI:18420"/>
    </ligand>
</feature>
<keyword evidence="7 10" id="KW-0275">Fatty acid biosynthesis</keyword>
<evidence type="ECO:0000256" key="1">
    <source>
        <dbReference type="ARBA" id="ARBA00022516"/>
    </source>
</evidence>
<comment type="function">
    <text evidence="10">Transfers the 4'-phosphopantetheine moiety from coenzyme A to a Ser of acyl-carrier-protein.</text>
</comment>
<evidence type="ECO:0000313" key="13">
    <source>
        <dbReference type="Proteomes" id="UP000257039"/>
    </source>
</evidence>
<comment type="catalytic activity">
    <reaction evidence="8 10">
        <text>apo-[ACP] + CoA = holo-[ACP] + adenosine 3',5'-bisphosphate + H(+)</text>
        <dbReference type="Rhea" id="RHEA:12068"/>
        <dbReference type="Rhea" id="RHEA-COMP:9685"/>
        <dbReference type="Rhea" id="RHEA-COMP:9690"/>
        <dbReference type="ChEBI" id="CHEBI:15378"/>
        <dbReference type="ChEBI" id="CHEBI:29999"/>
        <dbReference type="ChEBI" id="CHEBI:57287"/>
        <dbReference type="ChEBI" id="CHEBI:58343"/>
        <dbReference type="ChEBI" id="CHEBI:64479"/>
        <dbReference type="EC" id="2.7.8.7"/>
    </reaction>
</comment>
<keyword evidence="4 10" id="KW-0276">Fatty acid metabolism</keyword>
<protein>
    <recommendedName>
        <fullName evidence="10">Holo-[acyl-carrier-protein] synthase</fullName>
        <shortName evidence="10">Holo-ACP synthase</shortName>
        <ecNumber evidence="10">2.7.8.7</ecNumber>
    </recommendedName>
    <alternativeName>
        <fullName evidence="10">4'-phosphopantetheinyl transferase AcpS</fullName>
    </alternativeName>
</protein>
<evidence type="ECO:0000313" key="12">
    <source>
        <dbReference type="EMBL" id="RDH45062.1"/>
    </source>
</evidence>
<dbReference type="GO" id="GO:0005737">
    <property type="term" value="C:cytoplasm"/>
    <property type="evidence" value="ECO:0007669"/>
    <property type="project" value="UniProtKB-SubCell"/>
</dbReference>
<reference evidence="12 13" key="1">
    <citation type="submission" date="2017-04" db="EMBL/GenBank/DDBJ databases">
        <title>Draft genome sequence of Zooshikella ganghwensis VG4 isolated from Red Sea sediments.</title>
        <authorList>
            <person name="Rehman Z."/>
            <person name="Alam I."/>
            <person name="Kamau A."/>
            <person name="Bajic V."/>
            <person name="Leiknes T."/>
        </authorList>
    </citation>
    <scope>NUCLEOTIDE SEQUENCE [LARGE SCALE GENOMIC DNA]</scope>
    <source>
        <strain evidence="12 13">VG4</strain>
    </source>
</reference>
<evidence type="ECO:0000256" key="3">
    <source>
        <dbReference type="ARBA" id="ARBA00022723"/>
    </source>
</evidence>
<dbReference type="SUPFAM" id="SSF56214">
    <property type="entry name" value="4'-phosphopantetheinyl transferase"/>
    <property type="match status" value="1"/>
</dbReference>
<comment type="caution">
    <text evidence="12">The sequence shown here is derived from an EMBL/GenBank/DDBJ whole genome shotgun (WGS) entry which is preliminary data.</text>
</comment>
<keyword evidence="6 10" id="KW-0443">Lipid metabolism</keyword>
<comment type="similarity">
    <text evidence="10">Belongs to the P-Pant transferase superfamily. AcpS family.</text>
</comment>
<dbReference type="FunFam" id="3.90.470.20:FF:000001">
    <property type="entry name" value="Holo-[acyl-carrier-protein] synthase"/>
    <property type="match status" value="1"/>
</dbReference>
<dbReference type="Proteomes" id="UP000257039">
    <property type="component" value="Unassembled WGS sequence"/>
</dbReference>
<dbReference type="EC" id="2.7.8.7" evidence="10"/>
<dbReference type="Pfam" id="PF01648">
    <property type="entry name" value="ACPS"/>
    <property type="match status" value="1"/>
</dbReference>
<accession>A0A4P9VS81</accession>